<evidence type="ECO:0000313" key="2">
    <source>
        <dbReference type="Proteomes" id="UP000002669"/>
    </source>
</evidence>
<dbReference type="OrthoDB" id="65716at2759"/>
<organism evidence="2">
    <name type="scientific">Arthroderma gypseum (strain ATCC MYA-4604 / CBS 118893)</name>
    <name type="common">Microsporum gypseum</name>
    <dbReference type="NCBI Taxonomy" id="535722"/>
    <lineage>
        <taxon>Eukaryota</taxon>
        <taxon>Fungi</taxon>
        <taxon>Dikarya</taxon>
        <taxon>Ascomycota</taxon>
        <taxon>Pezizomycotina</taxon>
        <taxon>Eurotiomycetes</taxon>
        <taxon>Eurotiomycetidae</taxon>
        <taxon>Onygenales</taxon>
        <taxon>Arthrodermataceae</taxon>
        <taxon>Nannizzia</taxon>
    </lineage>
</organism>
<dbReference type="GeneID" id="10030112"/>
<accession>E4UR53</accession>
<reference evidence="2" key="1">
    <citation type="journal article" date="2012" name="MBio">
        <title>Comparative genome analysis of Trichophyton rubrum and related dermatophytes reveals candidate genes involved in infection.</title>
        <authorList>
            <person name="Martinez D.A."/>
            <person name="Oliver B.G."/>
            <person name="Graeser Y."/>
            <person name="Goldberg J.M."/>
            <person name="Li W."/>
            <person name="Martinez-Rossi N.M."/>
            <person name="Monod M."/>
            <person name="Shelest E."/>
            <person name="Barton R.C."/>
            <person name="Birch E."/>
            <person name="Brakhage A.A."/>
            <person name="Chen Z."/>
            <person name="Gurr S.J."/>
            <person name="Heiman D."/>
            <person name="Heitman J."/>
            <person name="Kosti I."/>
            <person name="Rossi A."/>
            <person name="Saif S."/>
            <person name="Samalova M."/>
            <person name="Saunders C.W."/>
            <person name="Shea T."/>
            <person name="Summerbell R.C."/>
            <person name="Xu J."/>
            <person name="Young S."/>
            <person name="Zeng Q."/>
            <person name="Birren B.W."/>
            <person name="Cuomo C.A."/>
            <person name="White T.C."/>
        </authorList>
    </citation>
    <scope>NUCLEOTIDE SEQUENCE [LARGE SCALE GENOMIC DNA]</scope>
    <source>
        <strain evidence="2">ATCC MYA-4604 / CBS 118893</strain>
    </source>
</reference>
<dbReference type="EMBL" id="DS989823">
    <property type="protein sequence ID" value="EFQ99328.1"/>
    <property type="molecule type" value="Genomic_DNA"/>
</dbReference>
<dbReference type="AlphaFoldDB" id="E4UR53"/>
<keyword evidence="2" id="KW-1185">Reference proteome</keyword>
<dbReference type="InParanoid" id="E4UR53"/>
<evidence type="ECO:0000313" key="1">
    <source>
        <dbReference type="EMBL" id="EFQ99328.1"/>
    </source>
</evidence>
<dbReference type="eggNOG" id="KOG4814">
    <property type="taxonomic scope" value="Eukaryota"/>
</dbReference>
<sequence length="398" mass="46294">MFFYAFHSNNVTPSRFIKLETVKGLPVDSQFLLYQYALKHERLDIAKEFSLNQQPRPEYVEDICELFEKFAINTCLDELPEQELIQYFEWFSSNGYNLVVKHYRQLEVTSSTRVIDSCIKILDKFPKCLGVDALSSINRRMFWCQSMATLALLDIAYMTENHISKDLYFTSARMHLQRCQSYVTTHHQETAPEEWSKFSEVVRSLIALYFDSAIRSNQGIEESICAILGICDPNSDPQVLCILADRIISSGLTTPAVYRAFQRATALKLTSGGLCEVLHHFRWLRCLYRFGLKCEENCAKSIVGESHKLVDIATNLRHELSLEMTRELCWEMQWLPIAVYNQSLVFYKDMKNSMSQEWFNEAINLIQEVELKGWDTDSLFRRMSEAYGALTWKTDDPL</sequence>
<proteinExistence type="predicted"/>
<dbReference type="STRING" id="535722.E4UR53"/>
<dbReference type="Proteomes" id="UP000002669">
    <property type="component" value="Unassembled WGS sequence"/>
</dbReference>
<protein>
    <submittedName>
        <fullName evidence="1">Uncharacterized protein</fullName>
    </submittedName>
</protein>
<dbReference type="HOGENOM" id="CLU_067181_0_0_1"/>
<dbReference type="OMA" id="EMQWLPI"/>
<gene>
    <name evidence="1" type="ORF">MGYG_02341</name>
</gene>
<dbReference type="RefSeq" id="XP_003174811.1">
    <property type="nucleotide sequence ID" value="XM_003174763.1"/>
</dbReference>
<name>E4UR53_ARTGP</name>
<dbReference type="VEuPathDB" id="FungiDB:MGYG_02341"/>